<name>A0A7S4F9D8_CHRCT</name>
<feature type="domain" description="Casein kinase substrate phosphoprotein PP28" evidence="2">
    <location>
        <begin position="36"/>
        <end position="95"/>
    </location>
</feature>
<dbReference type="Pfam" id="PF10252">
    <property type="entry name" value="PP28"/>
    <property type="match status" value="1"/>
</dbReference>
<gene>
    <name evidence="3" type="ORF">PCAR00345_LOCUS34708</name>
</gene>
<dbReference type="EMBL" id="HBIZ01054225">
    <property type="protein sequence ID" value="CAE0782012.1"/>
    <property type="molecule type" value="Transcribed_RNA"/>
</dbReference>
<feature type="region of interest" description="Disordered" evidence="1">
    <location>
        <begin position="85"/>
        <end position="119"/>
    </location>
</feature>
<proteinExistence type="predicted"/>
<evidence type="ECO:0000313" key="3">
    <source>
        <dbReference type="EMBL" id="CAE0782012.1"/>
    </source>
</evidence>
<feature type="region of interest" description="Disordered" evidence="1">
    <location>
        <begin position="1"/>
        <end position="73"/>
    </location>
</feature>
<accession>A0A7S4F9D8</accession>
<feature type="compositionally biased region" description="Basic and acidic residues" evidence="1">
    <location>
        <begin position="85"/>
        <end position="103"/>
    </location>
</feature>
<sequence>MLPPSSDSDSDEEEVPRQKKVGQSATAGMMPPNSSSEESESDDEPAQVQLTRREREQLEAQKAAEPDPEQMRKDMEKLALIRAKREADAAKRIAKDGWDRMKPMSESNHPPGMQWPPQS</sequence>
<dbReference type="InterPro" id="IPR019380">
    <property type="entry name" value="Casein_kinase_sb_PP28"/>
</dbReference>
<organism evidence="3">
    <name type="scientific">Chrysotila carterae</name>
    <name type="common">Marine alga</name>
    <name type="synonym">Syracosphaera carterae</name>
    <dbReference type="NCBI Taxonomy" id="13221"/>
    <lineage>
        <taxon>Eukaryota</taxon>
        <taxon>Haptista</taxon>
        <taxon>Haptophyta</taxon>
        <taxon>Prymnesiophyceae</taxon>
        <taxon>Isochrysidales</taxon>
        <taxon>Isochrysidaceae</taxon>
        <taxon>Chrysotila</taxon>
    </lineage>
</organism>
<protein>
    <recommendedName>
        <fullName evidence="2">Casein kinase substrate phosphoprotein PP28 domain-containing protein</fullName>
    </recommendedName>
</protein>
<feature type="compositionally biased region" description="Basic and acidic residues" evidence="1">
    <location>
        <begin position="51"/>
        <end position="73"/>
    </location>
</feature>
<evidence type="ECO:0000259" key="2">
    <source>
        <dbReference type="Pfam" id="PF10252"/>
    </source>
</evidence>
<evidence type="ECO:0000256" key="1">
    <source>
        <dbReference type="SAM" id="MobiDB-lite"/>
    </source>
</evidence>
<reference evidence="3" key="1">
    <citation type="submission" date="2021-01" db="EMBL/GenBank/DDBJ databases">
        <authorList>
            <person name="Corre E."/>
            <person name="Pelletier E."/>
            <person name="Niang G."/>
            <person name="Scheremetjew M."/>
            <person name="Finn R."/>
            <person name="Kale V."/>
            <person name="Holt S."/>
            <person name="Cochrane G."/>
            <person name="Meng A."/>
            <person name="Brown T."/>
            <person name="Cohen L."/>
        </authorList>
    </citation>
    <scope>NUCLEOTIDE SEQUENCE</scope>
    <source>
        <strain evidence="3">CCMP645</strain>
    </source>
</reference>
<dbReference type="AlphaFoldDB" id="A0A7S4F9D8"/>